<dbReference type="Pfam" id="PF00439">
    <property type="entry name" value="Bromodomain"/>
    <property type="match status" value="1"/>
</dbReference>
<feature type="compositionally biased region" description="Polar residues" evidence="3">
    <location>
        <begin position="487"/>
        <end position="499"/>
    </location>
</feature>
<dbReference type="EMBL" id="BKCP01005783">
    <property type="protein sequence ID" value="GER39922.1"/>
    <property type="molecule type" value="Genomic_DNA"/>
</dbReference>
<dbReference type="PANTHER" id="PTHR37888:SF11">
    <property type="entry name" value="DNA-BINDING BROMODOMAIN-CONTAINING PROTEIN"/>
    <property type="match status" value="1"/>
</dbReference>
<feature type="compositionally biased region" description="Low complexity" evidence="3">
    <location>
        <begin position="452"/>
        <end position="477"/>
    </location>
</feature>
<dbReference type="InterPro" id="IPR001005">
    <property type="entry name" value="SANT/Myb"/>
</dbReference>
<protein>
    <submittedName>
        <fullName evidence="6">DNA-binding bromodomain-containing protein</fullName>
    </submittedName>
</protein>
<feature type="region of interest" description="Disordered" evidence="3">
    <location>
        <begin position="82"/>
        <end position="102"/>
    </location>
</feature>
<dbReference type="PROSITE" id="PS50014">
    <property type="entry name" value="BROMODOMAIN_2"/>
    <property type="match status" value="1"/>
</dbReference>
<name>A0A5A7Q4Y6_STRAF</name>
<feature type="domain" description="Bromo" evidence="4">
    <location>
        <begin position="293"/>
        <end position="364"/>
    </location>
</feature>
<dbReference type="PROSITE" id="PS50090">
    <property type="entry name" value="MYB_LIKE"/>
    <property type="match status" value="1"/>
</dbReference>
<evidence type="ECO:0000313" key="6">
    <source>
        <dbReference type="EMBL" id="GER39922.1"/>
    </source>
</evidence>
<feature type="domain" description="Myb-like" evidence="5">
    <location>
        <begin position="22"/>
        <end position="74"/>
    </location>
</feature>
<dbReference type="InterPro" id="IPR009057">
    <property type="entry name" value="Homeodomain-like_sf"/>
</dbReference>
<dbReference type="SMART" id="SM00297">
    <property type="entry name" value="BROMO"/>
    <property type="match status" value="1"/>
</dbReference>
<gene>
    <name evidence="6" type="ORF">STAS_16567</name>
</gene>
<dbReference type="InterPro" id="IPR036427">
    <property type="entry name" value="Bromodomain-like_sf"/>
</dbReference>
<feature type="compositionally biased region" description="Basic and acidic residues" evidence="3">
    <location>
        <begin position="269"/>
        <end position="278"/>
    </location>
</feature>
<dbReference type="SUPFAM" id="SSF47370">
    <property type="entry name" value="Bromodomain"/>
    <property type="match status" value="1"/>
</dbReference>
<feature type="compositionally biased region" description="Basic and acidic residues" evidence="3">
    <location>
        <begin position="160"/>
        <end position="172"/>
    </location>
</feature>
<dbReference type="CDD" id="cd04369">
    <property type="entry name" value="Bromodomain"/>
    <property type="match status" value="1"/>
</dbReference>
<accession>A0A5A7Q4Y6</accession>
<evidence type="ECO:0000259" key="4">
    <source>
        <dbReference type="PROSITE" id="PS50014"/>
    </source>
</evidence>
<dbReference type="SUPFAM" id="SSF46689">
    <property type="entry name" value="Homeodomain-like"/>
    <property type="match status" value="1"/>
</dbReference>
<dbReference type="GO" id="GO:0003677">
    <property type="term" value="F:DNA binding"/>
    <property type="evidence" value="ECO:0007669"/>
    <property type="project" value="UniProtKB-KW"/>
</dbReference>
<comment type="caution">
    <text evidence="6">The sequence shown here is derived from an EMBL/GenBank/DDBJ whole genome shotgun (WGS) entry which is preliminary data.</text>
</comment>
<keyword evidence="6" id="KW-0238">DNA-binding</keyword>
<evidence type="ECO:0000256" key="3">
    <source>
        <dbReference type="SAM" id="MobiDB-lite"/>
    </source>
</evidence>
<feature type="compositionally biased region" description="Low complexity" evidence="3">
    <location>
        <begin position="554"/>
        <end position="567"/>
    </location>
</feature>
<feature type="region of interest" description="Disordered" evidence="3">
    <location>
        <begin position="380"/>
        <end position="585"/>
    </location>
</feature>
<evidence type="ECO:0000256" key="1">
    <source>
        <dbReference type="ARBA" id="ARBA00023117"/>
    </source>
</evidence>
<evidence type="ECO:0000256" key="2">
    <source>
        <dbReference type="PROSITE-ProRule" id="PRU00035"/>
    </source>
</evidence>
<keyword evidence="7" id="KW-1185">Reference proteome</keyword>
<evidence type="ECO:0000259" key="5">
    <source>
        <dbReference type="PROSITE" id="PS50090"/>
    </source>
</evidence>
<feature type="compositionally biased region" description="Basic and acidic residues" evidence="3">
    <location>
        <begin position="215"/>
        <end position="225"/>
    </location>
</feature>
<proteinExistence type="predicted"/>
<dbReference type="CDD" id="cd00167">
    <property type="entry name" value="SANT"/>
    <property type="match status" value="1"/>
</dbReference>
<feature type="region of interest" description="Disordered" evidence="3">
    <location>
        <begin position="137"/>
        <end position="280"/>
    </location>
</feature>
<organism evidence="6 7">
    <name type="scientific">Striga asiatica</name>
    <name type="common">Asiatic witchweed</name>
    <name type="synonym">Buchnera asiatica</name>
    <dbReference type="NCBI Taxonomy" id="4170"/>
    <lineage>
        <taxon>Eukaryota</taxon>
        <taxon>Viridiplantae</taxon>
        <taxon>Streptophyta</taxon>
        <taxon>Embryophyta</taxon>
        <taxon>Tracheophyta</taxon>
        <taxon>Spermatophyta</taxon>
        <taxon>Magnoliopsida</taxon>
        <taxon>eudicotyledons</taxon>
        <taxon>Gunneridae</taxon>
        <taxon>Pentapetalae</taxon>
        <taxon>asterids</taxon>
        <taxon>lamiids</taxon>
        <taxon>Lamiales</taxon>
        <taxon>Orobanchaceae</taxon>
        <taxon>Buchnereae</taxon>
        <taxon>Striga</taxon>
    </lineage>
</organism>
<reference evidence="7" key="1">
    <citation type="journal article" date="2019" name="Curr. Biol.">
        <title>Genome Sequence of Striga asiatica Provides Insight into the Evolution of Plant Parasitism.</title>
        <authorList>
            <person name="Yoshida S."/>
            <person name="Kim S."/>
            <person name="Wafula E.K."/>
            <person name="Tanskanen J."/>
            <person name="Kim Y.M."/>
            <person name="Honaas L."/>
            <person name="Yang Z."/>
            <person name="Spallek T."/>
            <person name="Conn C.E."/>
            <person name="Ichihashi Y."/>
            <person name="Cheong K."/>
            <person name="Cui S."/>
            <person name="Der J.P."/>
            <person name="Gundlach H."/>
            <person name="Jiao Y."/>
            <person name="Hori C."/>
            <person name="Ishida J.K."/>
            <person name="Kasahara H."/>
            <person name="Kiba T."/>
            <person name="Kim M.S."/>
            <person name="Koo N."/>
            <person name="Laohavisit A."/>
            <person name="Lee Y.H."/>
            <person name="Lumba S."/>
            <person name="McCourt P."/>
            <person name="Mortimer J.C."/>
            <person name="Mutuku J.M."/>
            <person name="Nomura T."/>
            <person name="Sasaki-Sekimoto Y."/>
            <person name="Seto Y."/>
            <person name="Wang Y."/>
            <person name="Wakatake T."/>
            <person name="Sakakibara H."/>
            <person name="Demura T."/>
            <person name="Yamaguchi S."/>
            <person name="Yoneyama K."/>
            <person name="Manabe R.I."/>
            <person name="Nelson D.C."/>
            <person name="Schulman A.H."/>
            <person name="Timko M.P."/>
            <person name="dePamphilis C.W."/>
            <person name="Choi D."/>
            <person name="Shirasu K."/>
        </authorList>
    </citation>
    <scope>NUCLEOTIDE SEQUENCE [LARGE SCALE GENOMIC DNA]</scope>
    <source>
        <strain evidence="7">cv. UVA1</strain>
    </source>
</reference>
<dbReference type="OrthoDB" id="1742084at2759"/>
<feature type="compositionally biased region" description="Polar residues" evidence="3">
    <location>
        <begin position="442"/>
        <end position="451"/>
    </location>
</feature>
<feature type="compositionally biased region" description="Polar residues" evidence="3">
    <location>
        <begin position="389"/>
        <end position="410"/>
    </location>
</feature>
<dbReference type="AlphaFoldDB" id="A0A5A7Q4Y6"/>
<sequence length="585" mass="63806">MFMNKPQGDALAAKVDDAPTPSWGTWEELILAFAVNRHGTASWDSIASELRKRTSEPNLSYTPNICRSKYLDLKRRFVVAPNRDSDATAGGGDGKSGGDESAAPLLEELRKLRVAELRREVERYDLNIEYCFVMESAGGGGEGIDKDRLSVNESNSTDPAAEKSKTGEKESEPAGTGVDEVGRDQADQEPAELTPEPDRKSGRADSCNGSSNSIEKSDRRAKEEPATDSAESGGGGEAAKESSDVQSTASRSRKEGGGDTVQRGSTGSDGREHEDHKLSAQSQPLVDFIQSVLAHNLGSIFQRRLRSQETSKYQKLILQHMDLETVETKLRRGFYSGSRAEFFRDILLLVNNAIVFFPNNSLESNAALEIRALVAKEISRETPKPESGKQISLQNLSKNVESTDPSNPSKLKTRLSGSLKMCRQRSSVADEKDYTRKRTMDNRFSSATTPANTRRNSKNNNNSDNTNQSNSNSSNTKSDSKKRGATNFLNRMNKGSNSGDLLDALKNTPLTSGEGSGKGGEKKVQVTRRSTAEERLAKEKGIPGKRNVGRPPKRAAVVAAPPAAAAGKRGREKIENEQKKRIRKI</sequence>
<feature type="compositionally biased region" description="Basic and acidic residues" evidence="3">
    <location>
        <begin position="428"/>
        <end position="441"/>
    </location>
</feature>
<dbReference type="PANTHER" id="PTHR37888">
    <property type="entry name" value="DNA-BINDING BROMODOMAIN-CONTAINING PROTEIN"/>
    <property type="match status" value="1"/>
</dbReference>
<evidence type="ECO:0000313" key="7">
    <source>
        <dbReference type="Proteomes" id="UP000325081"/>
    </source>
</evidence>
<dbReference type="InterPro" id="IPR001487">
    <property type="entry name" value="Bromodomain"/>
</dbReference>
<keyword evidence="1 2" id="KW-0103">Bromodomain</keyword>
<dbReference type="Gene3D" id="1.20.920.10">
    <property type="entry name" value="Bromodomain-like"/>
    <property type="match status" value="1"/>
</dbReference>
<dbReference type="Proteomes" id="UP000325081">
    <property type="component" value="Unassembled WGS sequence"/>
</dbReference>
<feature type="compositionally biased region" description="Basic and acidic residues" evidence="3">
    <location>
        <begin position="519"/>
        <end position="542"/>
    </location>
</feature>